<evidence type="ECO:0000313" key="2">
    <source>
        <dbReference type="Proteomes" id="UP001160301"/>
    </source>
</evidence>
<gene>
    <name evidence="1" type="ORF">QHF89_47655</name>
</gene>
<protein>
    <submittedName>
        <fullName evidence="1">Uncharacterized protein</fullName>
    </submittedName>
</protein>
<comment type="caution">
    <text evidence="1">The sequence shown here is derived from an EMBL/GenBank/DDBJ whole genome shotgun (WGS) entry which is preliminary data.</text>
</comment>
<dbReference type="EMBL" id="JARZHI010000116">
    <property type="protein sequence ID" value="MDI1437276.1"/>
    <property type="molecule type" value="Genomic_DNA"/>
</dbReference>
<name>A0ABT6P9H7_9BACT</name>
<proteinExistence type="predicted"/>
<sequence>METYASIKARLWGAPASSAARILGEHGLTEVDWLLHEQRYADAIGEELHQEQAPLERAVREAILKAETPRPEDIPDLTIEEFVALRLACETAADPAVELSARGLTASAFRRLRSHWRLQSLADPGIAADLRARLAAGRTHAVL</sequence>
<keyword evidence="2" id="KW-1185">Reference proteome</keyword>
<dbReference type="Proteomes" id="UP001160301">
    <property type="component" value="Unassembled WGS sequence"/>
</dbReference>
<organism evidence="1 2">
    <name type="scientific">Polyangium sorediatum</name>
    <dbReference type="NCBI Taxonomy" id="889274"/>
    <lineage>
        <taxon>Bacteria</taxon>
        <taxon>Pseudomonadati</taxon>
        <taxon>Myxococcota</taxon>
        <taxon>Polyangia</taxon>
        <taxon>Polyangiales</taxon>
        <taxon>Polyangiaceae</taxon>
        <taxon>Polyangium</taxon>
    </lineage>
</organism>
<evidence type="ECO:0000313" key="1">
    <source>
        <dbReference type="EMBL" id="MDI1437276.1"/>
    </source>
</evidence>
<dbReference type="RefSeq" id="WP_284721910.1">
    <property type="nucleotide sequence ID" value="NZ_JARZHI010000116.1"/>
</dbReference>
<accession>A0ABT6P9H7</accession>
<reference evidence="1 2" key="1">
    <citation type="submission" date="2023-04" db="EMBL/GenBank/DDBJ databases">
        <title>The genome sequence of Polyangium sorediatum DSM14670.</title>
        <authorList>
            <person name="Zhang X."/>
        </authorList>
    </citation>
    <scope>NUCLEOTIDE SEQUENCE [LARGE SCALE GENOMIC DNA]</scope>
    <source>
        <strain evidence="1 2">DSM 14670</strain>
    </source>
</reference>